<dbReference type="CDD" id="cd08662">
    <property type="entry name" value="M13"/>
    <property type="match status" value="1"/>
</dbReference>
<sequence length="734" mass="85174">MVALKCLVIWTVILISYISAIYSSPVQSENTENHVYDPANYMNNFQTLRQFWKGEGTFEEIRHAQGEVMKKFMDPTVDPCEDFYSYACGNWDKFNPVPEDEGDFSMFTIVYNNLNDILRDSLMEDILEDTTEDDAMNKAKNFYRSCMNLDVLKQRGLQPLMQFVEDYGGWPALHSKQDESDYDWVNITAHFSLLGRNILLHTSVTEDLKNSNENIIYFYEPMLGLQNRDDYLLESNALHLAAYRNFTETVLTLLGVAPEEAAKTAKEIVDFEIQLAKIQTDQKSRPDIREMYQRTTVGQFEQKHPTINLTKYLSIVQEKTITVEQPIVLLTEKYIDYLLELLAATDNRTIANYIMFRGTKELLPYLDDRFSQSMLKLDEALTGQRISAPRWKDCVKETNDQMGMAVSAIFVRKYFDETSKKEVTEMTNNLRKAFQDILTDATWIDEETKKVAMKKAEAIRLEVGYPEFILNSKSLNAEYEGISIHPEQYFENSLNLVRHEVRIERQKLNHQVNKNEWPMPPSVVNAFFEQTKNRIIIPAGILQLPFYHHHFPKSLKYGGIGILIGHELTHGFDDRGRNFDLEGNMENWWTDDSIKSFKESAQCFVTQYNNYSYNGKNLYGASSQGENIADNGGMRQSFYAYRKWLKQNEDSDEMKYETFPQINLTNTQLFFLTFAQTWCSSIRPEAVETFVGTNRHCPGKYRAIGTLSNFDEFAKEFNCPAGSPMNPTRKCKIW</sequence>
<dbReference type="AlphaFoldDB" id="A0A7R8UGM0"/>
<evidence type="ECO:0000256" key="6">
    <source>
        <dbReference type="ARBA" id="ARBA00022801"/>
    </source>
</evidence>
<evidence type="ECO:0000256" key="1">
    <source>
        <dbReference type="ARBA" id="ARBA00001947"/>
    </source>
</evidence>
<feature type="signal peptide" evidence="12">
    <location>
        <begin position="1"/>
        <end position="20"/>
    </location>
</feature>
<reference evidence="15 16" key="1">
    <citation type="submission" date="2020-11" db="EMBL/GenBank/DDBJ databases">
        <authorList>
            <person name="Wallbank WR R."/>
            <person name="Pardo Diaz C."/>
            <person name="Kozak K."/>
            <person name="Martin S."/>
            <person name="Jiggins C."/>
            <person name="Moest M."/>
            <person name="Warren A I."/>
            <person name="Generalovic N T."/>
            <person name="Byers J.R.P. K."/>
            <person name="Montejo-Kovacevich G."/>
            <person name="Yen C E."/>
        </authorList>
    </citation>
    <scope>NUCLEOTIDE SEQUENCE [LARGE SCALE GENOMIC DNA]</scope>
</reference>
<evidence type="ECO:0000256" key="3">
    <source>
        <dbReference type="ARBA" id="ARBA00007357"/>
    </source>
</evidence>
<keyword evidence="4" id="KW-0645">Protease</keyword>
<evidence type="ECO:0000256" key="2">
    <source>
        <dbReference type="ARBA" id="ARBA00004401"/>
    </source>
</evidence>
<keyword evidence="6" id="KW-0378">Hydrolase</keyword>
<protein>
    <recommendedName>
        <fullName evidence="17">Endothelin-converting enzyme 1</fullName>
    </recommendedName>
</protein>
<dbReference type="PROSITE" id="PS51885">
    <property type="entry name" value="NEPRILYSIN"/>
    <property type="match status" value="1"/>
</dbReference>
<keyword evidence="8" id="KW-0735">Signal-anchor</keyword>
<evidence type="ECO:0000256" key="10">
    <source>
        <dbReference type="ARBA" id="ARBA00023157"/>
    </source>
</evidence>
<name>A0A7R8UGM0_HERIL</name>
<evidence type="ECO:0000256" key="9">
    <source>
        <dbReference type="ARBA" id="ARBA00023049"/>
    </source>
</evidence>
<dbReference type="InterPro" id="IPR018497">
    <property type="entry name" value="Peptidase_M13_C"/>
</dbReference>
<evidence type="ECO:0000313" key="15">
    <source>
        <dbReference type="EMBL" id="CAD7079642.1"/>
    </source>
</evidence>
<keyword evidence="10" id="KW-1015">Disulfide bond</keyword>
<keyword evidence="9" id="KW-0482">Metalloprotease</keyword>
<comment type="similarity">
    <text evidence="3">Belongs to the peptidase M13 family.</text>
</comment>
<dbReference type="GO" id="GO:0016485">
    <property type="term" value="P:protein processing"/>
    <property type="evidence" value="ECO:0007669"/>
    <property type="project" value="TreeGrafter"/>
</dbReference>
<dbReference type="EMBL" id="LR899009">
    <property type="protein sequence ID" value="CAD7079642.1"/>
    <property type="molecule type" value="Genomic_DNA"/>
</dbReference>
<gene>
    <name evidence="15" type="ORF">HERILL_LOCUS2850</name>
</gene>
<dbReference type="FunFam" id="3.40.390.10:FF:000076">
    <property type="entry name" value="membrane metallo-endopeptidase-like 1"/>
    <property type="match status" value="1"/>
</dbReference>
<keyword evidence="5" id="KW-0479">Metal-binding</keyword>
<evidence type="ECO:0000259" key="14">
    <source>
        <dbReference type="Pfam" id="PF05649"/>
    </source>
</evidence>
<dbReference type="InterPro" id="IPR000718">
    <property type="entry name" value="Peptidase_M13"/>
</dbReference>
<dbReference type="Pfam" id="PF01431">
    <property type="entry name" value="Peptidase_M13"/>
    <property type="match status" value="1"/>
</dbReference>
<dbReference type="Proteomes" id="UP000594454">
    <property type="component" value="Chromosome 1"/>
</dbReference>
<evidence type="ECO:0000256" key="8">
    <source>
        <dbReference type="ARBA" id="ARBA00022968"/>
    </source>
</evidence>
<dbReference type="GO" id="GO:0005886">
    <property type="term" value="C:plasma membrane"/>
    <property type="evidence" value="ECO:0007669"/>
    <property type="project" value="UniProtKB-SubCell"/>
</dbReference>
<evidence type="ECO:0008006" key="17">
    <source>
        <dbReference type="Google" id="ProtNLM"/>
    </source>
</evidence>
<evidence type="ECO:0000256" key="4">
    <source>
        <dbReference type="ARBA" id="ARBA00022670"/>
    </source>
</evidence>
<dbReference type="Pfam" id="PF05649">
    <property type="entry name" value="Peptidase_M13_N"/>
    <property type="match status" value="1"/>
</dbReference>
<keyword evidence="7" id="KW-0862">Zinc</keyword>
<comment type="cofactor">
    <cofactor evidence="1">
        <name>Zn(2+)</name>
        <dbReference type="ChEBI" id="CHEBI:29105"/>
    </cofactor>
</comment>
<dbReference type="GO" id="GO:0046872">
    <property type="term" value="F:metal ion binding"/>
    <property type="evidence" value="ECO:0007669"/>
    <property type="project" value="UniProtKB-KW"/>
</dbReference>
<keyword evidence="11" id="KW-0325">Glycoprotein</keyword>
<dbReference type="SUPFAM" id="SSF55486">
    <property type="entry name" value="Metalloproteases ('zincins'), catalytic domain"/>
    <property type="match status" value="1"/>
</dbReference>
<evidence type="ECO:0000259" key="13">
    <source>
        <dbReference type="Pfam" id="PF01431"/>
    </source>
</evidence>
<dbReference type="InterPro" id="IPR042089">
    <property type="entry name" value="Peptidase_M13_dom_2"/>
</dbReference>
<dbReference type="OrthoDB" id="6475849at2759"/>
<evidence type="ECO:0000256" key="7">
    <source>
        <dbReference type="ARBA" id="ARBA00022833"/>
    </source>
</evidence>
<organism evidence="15 16">
    <name type="scientific">Hermetia illucens</name>
    <name type="common">Black soldier fly</name>
    <dbReference type="NCBI Taxonomy" id="343691"/>
    <lineage>
        <taxon>Eukaryota</taxon>
        <taxon>Metazoa</taxon>
        <taxon>Ecdysozoa</taxon>
        <taxon>Arthropoda</taxon>
        <taxon>Hexapoda</taxon>
        <taxon>Insecta</taxon>
        <taxon>Pterygota</taxon>
        <taxon>Neoptera</taxon>
        <taxon>Endopterygota</taxon>
        <taxon>Diptera</taxon>
        <taxon>Brachycera</taxon>
        <taxon>Stratiomyomorpha</taxon>
        <taxon>Stratiomyidae</taxon>
        <taxon>Hermetiinae</taxon>
        <taxon>Hermetia</taxon>
    </lineage>
</organism>
<dbReference type="PANTHER" id="PTHR11733">
    <property type="entry name" value="ZINC METALLOPROTEASE FAMILY M13 NEPRILYSIN-RELATED"/>
    <property type="match status" value="1"/>
</dbReference>
<dbReference type="PRINTS" id="PR00786">
    <property type="entry name" value="NEPRILYSIN"/>
</dbReference>
<dbReference type="InterPro" id="IPR024079">
    <property type="entry name" value="MetalloPept_cat_dom_sf"/>
</dbReference>
<keyword evidence="12" id="KW-0732">Signal</keyword>
<dbReference type="InterPro" id="IPR008753">
    <property type="entry name" value="Peptidase_M13_N"/>
</dbReference>
<evidence type="ECO:0000256" key="11">
    <source>
        <dbReference type="ARBA" id="ARBA00023180"/>
    </source>
</evidence>
<feature type="domain" description="Peptidase M13 N-terminal" evidence="14">
    <location>
        <begin position="79"/>
        <end position="466"/>
    </location>
</feature>
<proteinExistence type="inferred from homology"/>
<keyword evidence="8" id="KW-0812">Transmembrane</keyword>
<keyword evidence="16" id="KW-1185">Reference proteome</keyword>
<dbReference type="Gene3D" id="1.10.1380.10">
    <property type="entry name" value="Neutral endopeptidase , domain2"/>
    <property type="match status" value="1"/>
</dbReference>
<dbReference type="InParanoid" id="A0A7R8UGM0"/>
<dbReference type="GO" id="GO:0004222">
    <property type="term" value="F:metalloendopeptidase activity"/>
    <property type="evidence" value="ECO:0007669"/>
    <property type="project" value="InterPro"/>
</dbReference>
<feature type="domain" description="Peptidase M13 C-terminal" evidence="13">
    <location>
        <begin position="525"/>
        <end position="733"/>
    </location>
</feature>
<dbReference type="Gene3D" id="3.40.390.10">
    <property type="entry name" value="Collagenase (Catalytic Domain)"/>
    <property type="match status" value="1"/>
</dbReference>
<feature type="chain" id="PRO_5031426610" description="Endothelin-converting enzyme 1" evidence="12">
    <location>
        <begin position="21"/>
        <end position="734"/>
    </location>
</feature>
<comment type="subcellular location">
    <subcellularLocation>
        <location evidence="2">Cell membrane</location>
        <topology evidence="2">Single-pass type II membrane protein</topology>
    </subcellularLocation>
</comment>
<accession>A0A7R8UGM0</accession>
<evidence type="ECO:0000256" key="12">
    <source>
        <dbReference type="SAM" id="SignalP"/>
    </source>
</evidence>
<evidence type="ECO:0000256" key="5">
    <source>
        <dbReference type="ARBA" id="ARBA00022723"/>
    </source>
</evidence>
<dbReference type="PANTHER" id="PTHR11733:SF238">
    <property type="entry name" value="FI07649P-RELATED"/>
    <property type="match status" value="1"/>
</dbReference>
<evidence type="ECO:0000313" key="16">
    <source>
        <dbReference type="Proteomes" id="UP000594454"/>
    </source>
</evidence>